<organism evidence="1 2">
    <name type="scientific">Sphingobacterium siyangense</name>
    <dbReference type="NCBI Taxonomy" id="459529"/>
    <lineage>
        <taxon>Bacteria</taxon>
        <taxon>Pseudomonadati</taxon>
        <taxon>Bacteroidota</taxon>
        <taxon>Sphingobacteriia</taxon>
        <taxon>Sphingobacteriales</taxon>
        <taxon>Sphingobacteriaceae</taxon>
        <taxon>Sphingobacterium</taxon>
    </lineage>
</organism>
<comment type="caution">
    <text evidence="1">The sequence shown here is derived from an EMBL/GenBank/DDBJ whole genome shotgun (WGS) entry which is preliminary data.</text>
</comment>
<dbReference type="Proteomes" id="UP000315908">
    <property type="component" value="Unassembled WGS sequence"/>
</dbReference>
<gene>
    <name evidence="1" type="ORF">IQ31_05459</name>
</gene>
<evidence type="ECO:0000313" key="2">
    <source>
        <dbReference type="Proteomes" id="UP000315908"/>
    </source>
</evidence>
<dbReference type="PROSITE" id="PS51257">
    <property type="entry name" value="PROKAR_LIPOPROTEIN"/>
    <property type="match status" value="1"/>
</dbReference>
<protein>
    <submittedName>
        <fullName evidence="1">Uncharacterized protein</fullName>
    </submittedName>
</protein>
<proteinExistence type="predicted"/>
<accession>A0A562M215</accession>
<dbReference type="AlphaFoldDB" id="A0A562M215"/>
<dbReference type="RefSeq" id="WP_145331317.1">
    <property type="nucleotide sequence ID" value="NZ_VLKR01000056.1"/>
</dbReference>
<name>A0A562M215_9SPHI</name>
<dbReference type="OrthoDB" id="798973at2"/>
<evidence type="ECO:0000313" key="1">
    <source>
        <dbReference type="EMBL" id="TWI13910.1"/>
    </source>
</evidence>
<reference evidence="1 2" key="1">
    <citation type="journal article" date="2015" name="Stand. Genomic Sci.">
        <title>Genomic Encyclopedia of Bacterial and Archaeal Type Strains, Phase III: the genomes of soil and plant-associated and newly described type strains.</title>
        <authorList>
            <person name="Whitman W.B."/>
            <person name="Woyke T."/>
            <person name="Klenk H.P."/>
            <person name="Zhou Y."/>
            <person name="Lilburn T.G."/>
            <person name="Beck B.J."/>
            <person name="De Vos P."/>
            <person name="Vandamme P."/>
            <person name="Eisen J.A."/>
            <person name="Garrity G."/>
            <person name="Hugenholtz P."/>
            <person name="Kyrpides N.C."/>
        </authorList>
    </citation>
    <scope>NUCLEOTIDE SEQUENCE [LARGE SCALE GENOMIC DNA]</scope>
    <source>
        <strain evidence="1 2">CGMCC 1.6855</strain>
    </source>
</reference>
<sequence>MKHYLKIVLICFLFIACKGNKVLMQKSICVLEKVHMNQLAYYNNMDKKSDYASIINFGKQGRNILAKEAVDVVGPGHFTILEGFNPAWGDYVGLIWNDRLAYSYHRQAGKKKLHISKFSISNTDLENTNVNIPSHIVEKVKNWETQYIGNLKNRVGMGISDGFYFMATRVDMDGADNNQIETISFEEFGVE</sequence>
<dbReference type="EMBL" id="VLKR01000056">
    <property type="protein sequence ID" value="TWI13910.1"/>
    <property type="molecule type" value="Genomic_DNA"/>
</dbReference>